<name>A0ABT0DS01_9HYPH</name>
<feature type="domain" description="Bro-N" evidence="1">
    <location>
        <begin position="1"/>
        <end position="111"/>
    </location>
</feature>
<proteinExistence type="predicted"/>
<reference evidence="2 3" key="1">
    <citation type="submission" date="2022-04" db="EMBL/GenBank/DDBJ databases">
        <authorList>
            <person name="Grouzdev D.S."/>
            <person name="Pantiukh K.S."/>
            <person name="Krutkina M.S."/>
        </authorList>
    </citation>
    <scope>NUCLEOTIDE SEQUENCE [LARGE SCALE GENOMIC DNA]</scope>
    <source>
        <strain evidence="2 3">Jip08</strain>
    </source>
</reference>
<sequence length="134" mass="14459">MLSVITRNGNATTTYRIRVVPLEGNPWFVATDVCRALGLTLAGGSTRHLTNLNPIDVRRGRVDIGPQGGRPNALISEAGLYELIARSNKPEARAFKDWVFGEVLPTIRKTGGYVLQGADRATVGEGTVARLCLL</sequence>
<evidence type="ECO:0000313" key="2">
    <source>
        <dbReference type="EMBL" id="MCK0210061.1"/>
    </source>
</evidence>
<dbReference type="Proteomes" id="UP001202867">
    <property type="component" value="Unassembled WGS sequence"/>
</dbReference>
<reference evidence="3" key="2">
    <citation type="submission" date="2023-07" db="EMBL/GenBank/DDBJ databases">
        <title>Ancylobacter moscoviensis sp. nov., facultatively methylotrophic bacteria from activated sludge and the reclassification of Starkeya novella (Starkey 1934) Kelly et al. 2000 as Ancylobacter novellus comb. nov., Starkeya koreensis Im et al. 2006 as Ancylobacter koreensis comb.nov., Angulomicrobium tetraedrale Vasil'eva et al. 1986 as Ancylobacter tetraedralis comb. nov., Angulomicrobium amanitiforme Fritz et al. 2004 as Ancylobacter amanitiformis comb. nov. and Methylorhabdus multivorans Doronina et al. 1996 as Ancylobacter multivorans comb. nov. and emended description of the genus Ancylobacter.</title>
        <authorList>
            <person name="Doronina N."/>
            <person name="Chemodurova A."/>
            <person name="Grouzdev D."/>
            <person name="Koziaeva V."/>
            <person name="Shi W."/>
            <person name="Wu L."/>
            <person name="Kaparullina E."/>
        </authorList>
    </citation>
    <scope>NUCLEOTIDE SEQUENCE [LARGE SCALE GENOMIC DNA]</scope>
    <source>
        <strain evidence="3">Jip08</strain>
    </source>
</reference>
<dbReference type="EMBL" id="JALKCG010000011">
    <property type="protein sequence ID" value="MCK0210061.1"/>
    <property type="molecule type" value="Genomic_DNA"/>
</dbReference>
<keyword evidence="3" id="KW-1185">Reference proteome</keyword>
<dbReference type="PANTHER" id="PTHR36180">
    <property type="entry name" value="DNA-BINDING PROTEIN-RELATED-RELATED"/>
    <property type="match status" value="1"/>
</dbReference>
<dbReference type="SMART" id="SM01040">
    <property type="entry name" value="Bro-N"/>
    <property type="match status" value="1"/>
</dbReference>
<evidence type="ECO:0000259" key="1">
    <source>
        <dbReference type="PROSITE" id="PS51750"/>
    </source>
</evidence>
<accession>A0ABT0DS01</accession>
<dbReference type="Pfam" id="PF02498">
    <property type="entry name" value="Bro-N"/>
    <property type="match status" value="1"/>
</dbReference>
<comment type="caution">
    <text evidence="2">The sequence shown here is derived from an EMBL/GenBank/DDBJ whole genome shotgun (WGS) entry which is preliminary data.</text>
</comment>
<dbReference type="PANTHER" id="PTHR36180:SF2">
    <property type="entry name" value="BRO FAMILY PROTEIN"/>
    <property type="match status" value="1"/>
</dbReference>
<dbReference type="PROSITE" id="PS51750">
    <property type="entry name" value="BRO_N"/>
    <property type="match status" value="1"/>
</dbReference>
<gene>
    <name evidence="2" type="ORF">MWN33_18675</name>
</gene>
<dbReference type="InterPro" id="IPR003497">
    <property type="entry name" value="BRO_N_domain"/>
</dbReference>
<evidence type="ECO:0000313" key="3">
    <source>
        <dbReference type="Proteomes" id="UP001202867"/>
    </source>
</evidence>
<dbReference type="RefSeq" id="WP_247202569.1">
    <property type="nucleotide sequence ID" value="NZ_JALKCG010000011.1"/>
</dbReference>
<organism evidence="2 3">
    <name type="scientific">Ancylobacter koreensis</name>
    <dbReference type="NCBI Taxonomy" id="266121"/>
    <lineage>
        <taxon>Bacteria</taxon>
        <taxon>Pseudomonadati</taxon>
        <taxon>Pseudomonadota</taxon>
        <taxon>Alphaproteobacteria</taxon>
        <taxon>Hyphomicrobiales</taxon>
        <taxon>Xanthobacteraceae</taxon>
        <taxon>Ancylobacter</taxon>
    </lineage>
</organism>
<protein>
    <submittedName>
        <fullName evidence="2">BRO family protein</fullName>
    </submittedName>
</protein>